<dbReference type="EMBL" id="JARESE010000044">
    <property type="protein sequence ID" value="MDE8652653.1"/>
    <property type="molecule type" value="Genomic_DNA"/>
</dbReference>
<evidence type="ECO:0000256" key="3">
    <source>
        <dbReference type="ARBA" id="ARBA00036882"/>
    </source>
</evidence>
<dbReference type="CDD" id="cd02869">
    <property type="entry name" value="PseudoU_synth_RluA_like"/>
    <property type="match status" value="1"/>
</dbReference>
<evidence type="ECO:0000256" key="1">
    <source>
        <dbReference type="ARBA" id="ARBA00010876"/>
    </source>
</evidence>
<dbReference type="PANTHER" id="PTHR21600:SF44">
    <property type="entry name" value="RIBOSOMAL LARGE SUBUNIT PSEUDOURIDINE SYNTHASE D"/>
    <property type="match status" value="1"/>
</dbReference>
<accession>A0ABT5WRJ9</accession>
<feature type="domain" description="RNA-binding S4" evidence="6">
    <location>
        <begin position="17"/>
        <end position="77"/>
    </location>
</feature>
<dbReference type="Pfam" id="PF01479">
    <property type="entry name" value="S4"/>
    <property type="match status" value="1"/>
</dbReference>
<dbReference type="Gene3D" id="3.30.2350.10">
    <property type="entry name" value="Pseudouridine synthase"/>
    <property type="match status" value="1"/>
</dbReference>
<sequence>MGPNETVIEGVTGQDAGRIDKVLSDASGLSRERIKALIKEGRIAISGVIVGQASFKPPPGSPFAISVPQAVPAEARAQDIPLVIVHEDPELIIIDKPAGLVVHPAAGNLDGTLVNALLHHCRGQLSGIGGVARPGIVHRIDKDTSGLLVVAKTDRAHEGLARQFADHSIERSYRAVVSGHPRPAAGRIEGAIARSSTNRKKMAIVTDGRGKHAVTHYRTLELLQGAALVECRLETGRTHQVRVHMSSIGHALLGDPIYGRTPPALRPILQRHDFFRQALHAAELGFVHPVYQEKVHFVSKLPVDMSLLIDDLRH</sequence>
<evidence type="ECO:0000313" key="8">
    <source>
        <dbReference type="Proteomes" id="UP001216253"/>
    </source>
</evidence>
<dbReference type="PROSITE" id="PS01129">
    <property type="entry name" value="PSI_RLU"/>
    <property type="match status" value="1"/>
</dbReference>
<proteinExistence type="inferred from homology"/>
<comment type="caution">
    <text evidence="7">The sequence shown here is derived from an EMBL/GenBank/DDBJ whole genome shotgun (WGS) entry which is preliminary data.</text>
</comment>
<evidence type="ECO:0000256" key="2">
    <source>
        <dbReference type="ARBA" id="ARBA00023235"/>
    </source>
</evidence>
<protein>
    <recommendedName>
        <fullName evidence="5">Pseudouridine synthase</fullName>
        <ecNumber evidence="5">5.4.99.-</ecNumber>
    </recommendedName>
</protein>
<dbReference type="InterPro" id="IPR002942">
    <property type="entry name" value="S4_RNA-bd"/>
</dbReference>
<dbReference type="PANTHER" id="PTHR21600">
    <property type="entry name" value="MITOCHONDRIAL RNA PSEUDOURIDINE SYNTHASE"/>
    <property type="match status" value="1"/>
</dbReference>
<gene>
    <name evidence="7" type="ORF">PYV00_13165</name>
</gene>
<comment type="similarity">
    <text evidence="1 5">Belongs to the pseudouridine synthase RluA family.</text>
</comment>
<reference evidence="7 8" key="1">
    <citation type="submission" date="2023-03" db="EMBL/GenBank/DDBJ databases">
        <title>NovoSphingobium album sp. nov. isolated from polycyclic aromatic hydrocarbons- and heavy-metal polluted soil.</title>
        <authorList>
            <person name="Liu Z."/>
            <person name="Wang K."/>
        </authorList>
    </citation>
    <scope>NUCLEOTIDE SEQUENCE [LARGE SCALE GENOMIC DNA]</scope>
    <source>
        <strain evidence="7 8">H3SJ31-1</strain>
    </source>
</reference>
<dbReference type="InterPro" id="IPR006225">
    <property type="entry name" value="PsdUridine_synth_RluC/D"/>
</dbReference>
<comment type="function">
    <text evidence="5">Responsible for synthesis of pseudouridine from uracil.</text>
</comment>
<evidence type="ECO:0000259" key="6">
    <source>
        <dbReference type="SMART" id="SM00363"/>
    </source>
</evidence>
<name>A0ABT5WRJ9_9SPHN</name>
<dbReference type="InterPro" id="IPR006224">
    <property type="entry name" value="PsdUridine_synth_RluA-like_CS"/>
</dbReference>
<dbReference type="InterPro" id="IPR006145">
    <property type="entry name" value="PsdUridine_synth_RsuA/RluA"/>
</dbReference>
<dbReference type="NCBIfam" id="TIGR00005">
    <property type="entry name" value="rluA_subfam"/>
    <property type="match status" value="1"/>
</dbReference>
<dbReference type="CDD" id="cd00165">
    <property type="entry name" value="S4"/>
    <property type="match status" value="1"/>
</dbReference>
<dbReference type="SMART" id="SM00363">
    <property type="entry name" value="S4"/>
    <property type="match status" value="1"/>
</dbReference>
<organism evidence="7 8">
    <name type="scientific">Novosphingobium album</name>
    <name type="common">ex Liu et al. 2023</name>
    <dbReference type="NCBI Taxonomy" id="3031130"/>
    <lineage>
        <taxon>Bacteria</taxon>
        <taxon>Pseudomonadati</taxon>
        <taxon>Pseudomonadota</taxon>
        <taxon>Alphaproteobacteria</taxon>
        <taxon>Sphingomonadales</taxon>
        <taxon>Sphingomonadaceae</taxon>
        <taxon>Novosphingobium</taxon>
    </lineage>
</organism>
<comment type="catalytic activity">
    <reaction evidence="3">
        <text>uridine(1911/1915/1917) in 23S rRNA = pseudouridine(1911/1915/1917) in 23S rRNA</text>
        <dbReference type="Rhea" id="RHEA:42524"/>
        <dbReference type="Rhea" id="RHEA-COMP:10097"/>
        <dbReference type="Rhea" id="RHEA-COMP:10098"/>
        <dbReference type="ChEBI" id="CHEBI:65314"/>
        <dbReference type="ChEBI" id="CHEBI:65315"/>
        <dbReference type="EC" id="5.4.99.23"/>
    </reaction>
</comment>
<evidence type="ECO:0000256" key="5">
    <source>
        <dbReference type="RuleBase" id="RU362028"/>
    </source>
</evidence>
<evidence type="ECO:0000256" key="4">
    <source>
        <dbReference type="PROSITE-ProRule" id="PRU00182"/>
    </source>
</evidence>
<dbReference type="EC" id="5.4.99.-" evidence="5"/>
<dbReference type="PROSITE" id="PS50889">
    <property type="entry name" value="S4"/>
    <property type="match status" value="1"/>
</dbReference>
<keyword evidence="4" id="KW-0694">RNA-binding</keyword>
<dbReference type="InterPro" id="IPR036986">
    <property type="entry name" value="S4_RNA-bd_sf"/>
</dbReference>
<keyword evidence="2 5" id="KW-0413">Isomerase</keyword>
<dbReference type="InterPro" id="IPR050188">
    <property type="entry name" value="RluA_PseudoU_synthase"/>
</dbReference>
<dbReference type="Pfam" id="PF00849">
    <property type="entry name" value="PseudoU_synth_2"/>
    <property type="match status" value="1"/>
</dbReference>
<dbReference type="SUPFAM" id="SSF55120">
    <property type="entry name" value="Pseudouridine synthase"/>
    <property type="match status" value="1"/>
</dbReference>
<evidence type="ECO:0000313" key="7">
    <source>
        <dbReference type="EMBL" id="MDE8652653.1"/>
    </source>
</evidence>
<comment type="catalytic activity">
    <reaction evidence="5">
        <text>a uridine in RNA = a pseudouridine in RNA</text>
        <dbReference type="Rhea" id="RHEA:48348"/>
        <dbReference type="Rhea" id="RHEA-COMP:12068"/>
        <dbReference type="Rhea" id="RHEA-COMP:12069"/>
        <dbReference type="ChEBI" id="CHEBI:65314"/>
        <dbReference type="ChEBI" id="CHEBI:65315"/>
    </reaction>
</comment>
<dbReference type="RefSeq" id="WP_275228733.1">
    <property type="nucleotide sequence ID" value="NZ_JARESE010000044.1"/>
</dbReference>
<dbReference type="Proteomes" id="UP001216253">
    <property type="component" value="Unassembled WGS sequence"/>
</dbReference>
<keyword evidence="8" id="KW-1185">Reference proteome</keyword>
<dbReference type="InterPro" id="IPR020103">
    <property type="entry name" value="PsdUridine_synth_cat_dom_sf"/>
</dbReference>
<dbReference type="Gene3D" id="3.10.290.10">
    <property type="entry name" value="RNA-binding S4 domain"/>
    <property type="match status" value="1"/>
</dbReference>
<dbReference type="SUPFAM" id="SSF55174">
    <property type="entry name" value="Alpha-L RNA-binding motif"/>
    <property type="match status" value="1"/>
</dbReference>